<name>A0A4Q4TBJ2_9PEZI</name>
<proteinExistence type="predicted"/>
<sequence>MTHGQTAHFVTDDFEGVRPPKYMCDWRGNLEYRSYRFELASRNIVEMSESWTRRGMPPGYTFDEAAKKEIKDVLRRQILERTPAINELYKAYKL</sequence>
<gene>
    <name evidence="1" type="ORF">DL764_004814</name>
</gene>
<reference evidence="1 2" key="1">
    <citation type="submission" date="2018-06" db="EMBL/GenBank/DDBJ databases">
        <title>Complete Genomes of Monosporascus.</title>
        <authorList>
            <person name="Robinson A.J."/>
            <person name="Natvig D.O."/>
        </authorList>
    </citation>
    <scope>NUCLEOTIDE SEQUENCE [LARGE SCALE GENOMIC DNA]</scope>
    <source>
        <strain evidence="1 2">CBS 110550</strain>
    </source>
</reference>
<organism evidence="1 2">
    <name type="scientific">Monosporascus ibericus</name>
    <dbReference type="NCBI Taxonomy" id="155417"/>
    <lineage>
        <taxon>Eukaryota</taxon>
        <taxon>Fungi</taxon>
        <taxon>Dikarya</taxon>
        <taxon>Ascomycota</taxon>
        <taxon>Pezizomycotina</taxon>
        <taxon>Sordariomycetes</taxon>
        <taxon>Xylariomycetidae</taxon>
        <taxon>Xylariales</taxon>
        <taxon>Xylariales incertae sedis</taxon>
        <taxon>Monosporascus</taxon>
    </lineage>
</organism>
<evidence type="ECO:0000313" key="2">
    <source>
        <dbReference type="Proteomes" id="UP000293360"/>
    </source>
</evidence>
<evidence type="ECO:0000313" key="1">
    <source>
        <dbReference type="EMBL" id="RYP03898.1"/>
    </source>
</evidence>
<dbReference type="AlphaFoldDB" id="A0A4Q4TBJ2"/>
<keyword evidence="2" id="KW-1185">Reference proteome</keyword>
<accession>A0A4Q4TBJ2</accession>
<dbReference type="EMBL" id="QJNU01000237">
    <property type="protein sequence ID" value="RYP03898.1"/>
    <property type="molecule type" value="Genomic_DNA"/>
</dbReference>
<protein>
    <submittedName>
        <fullName evidence="1">Uncharacterized protein</fullName>
    </submittedName>
</protein>
<comment type="caution">
    <text evidence="1">The sequence shown here is derived from an EMBL/GenBank/DDBJ whole genome shotgun (WGS) entry which is preliminary data.</text>
</comment>
<dbReference type="Proteomes" id="UP000293360">
    <property type="component" value="Unassembled WGS sequence"/>
</dbReference>
<dbReference type="OrthoDB" id="496981at2759"/>